<sequence length="44" mass="5091">SAHEKIDKEILIFINRLSDVLFMMARVMAKREGGTTYGFKRTDT</sequence>
<accession>A0A5D0MF88</accession>
<keyword evidence="1 5" id="KW-0808">Transferase</keyword>
<dbReference type="Gene3D" id="1.20.1200.10">
    <property type="entry name" value="Cobalamin adenosyltransferase-like"/>
    <property type="match status" value="1"/>
</dbReference>
<gene>
    <name evidence="5" type="ORF">FXF49_12075</name>
</gene>
<evidence type="ECO:0000313" key="5">
    <source>
        <dbReference type="EMBL" id="TYB32327.1"/>
    </source>
</evidence>
<name>A0A5D0MF88_FLESI</name>
<organism evidence="5 6">
    <name type="scientific">Flexistipes sinusarabici</name>
    <dbReference type="NCBI Taxonomy" id="2352"/>
    <lineage>
        <taxon>Bacteria</taxon>
        <taxon>Pseudomonadati</taxon>
        <taxon>Deferribacterota</taxon>
        <taxon>Deferribacteres</taxon>
        <taxon>Deferribacterales</taxon>
        <taxon>Flexistipitaceae</taxon>
        <taxon>Flexistipes</taxon>
    </lineage>
</organism>
<dbReference type="SUPFAM" id="SSF89028">
    <property type="entry name" value="Cobalamin adenosyltransferase-like"/>
    <property type="match status" value="1"/>
</dbReference>
<keyword evidence="3" id="KW-0067">ATP-binding</keyword>
<dbReference type="AlphaFoldDB" id="A0A5D0MF88"/>
<evidence type="ECO:0000256" key="3">
    <source>
        <dbReference type="ARBA" id="ARBA00022840"/>
    </source>
</evidence>
<evidence type="ECO:0000259" key="4">
    <source>
        <dbReference type="Pfam" id="PF01923"/>
    </source>
</evidence>
<dbReference type="Pfam" id="PF01923">
    <property type="entry name" value="Cob_adeno_trans"/>
    <property type="match status" value="1"/>
</dbReference>
<protein>
    <submittedName>
        <fullName evidence="5">ATP:cob(I)alamin adenosyltransferase</fullName>
    </submittedName>
</protein>
<dbReference type="Proteomes" id="UP000323337">
    <property type="component" value="Unassembled WGS sequence"/>
</dbReference>
<dbReference type="InterPro" id="IPR036451">
    <property type="entry name" value="CblAdoTrfase-like_sf"/>
</dbReference>
<dbReference type="GO" id="GO:0016740">
    <property type="term" value="F:transferase activity"/>
    <property type="evidence" value="ECO:0007669"/>
    <property type="project" value="UniProtKB-KW"/>
</dbReference>
<keyword evidence="2" id="KW-0547">Nucleotide-binding</keyword>
<dbReference type="InterPro" id="IPR016030">
    <property type="entry name" value="CblAdoTrfase-like"/>
</dbReference>
<evidence type="ECO:0000313" key="6">
    <source>
        <dbReference type="Proteomes" id="UP000323337"/>
    </source>
</evidence>
<evidence type="ECO:0000256" key="2">
    <source>
        <dbReference type="ARBA" id="ARBA00022741"/>
    </source>
</evidence>
<comment type="caution">
    <text evidence="5">The sequence shown here is derived from an EMBL/GenBank/DDBJ whole genome shotgun (WGS) entry which is preliminary data.</text>
</comment>
<dbReference type="GO" id="GO:0005524">
    <property type="term" value="F:ATP binding"/>
    <property type="evidence" value="ECO:0007669"/>
    <property type="project" value="UniProtKB-KW"/>
</dbReference>
<feature type="non-terminal residue" evidence="5">
    <location>
        <position position="1"/>
    </location>
</feature>
<proteinExistence type="predicted"/>
<dbReference type="EMBL" id="VSIV01000393">
    <property type="protein sequence ID" value="TYB32327.1"/>
    <property type="molecule type" value="Genomic_DNA"/>
</dbReference>
<reference evidence="5 6" key="1">
    <citation type="submission" date="2019-08" db="EMBL/GenBank/DDBJ databases">
        <title>Genomic characterization of a novel candidate phylum (ARYD3) from a high temperature, high salinity tertiary oil reservoir in north central Oklahoma, USA.</title>
        <authorList>
            <person name="Youssef N.H."/>
            <person name="Yadav A."/>
            <person name="Elshahed M.S."/>
        </authorList>
    </citation>
    <scope>NUCLEOTIDE SEQUENCE [LARGE SCALE GENOMIC DNA]</scope>
    <source>
        <strain evidence="5">ARYD1</strain>
    </source>
</reference>
<feature type="domain" description="Cobalamin adenosyltransferase-like" evidence="4">
    <location>
        <begin position="4"/>
        <end position="27"/>
    </location>
</feature>
<evidence type="ECO:0000256" key="1">
    <source>
        <dbReference type="ARBA" id="ARBA00022679"/>
    </source>
</evidence>